<sequence length="255" mass="28200">MTREIEMAETSKERMHGLYGKANPQFPVGLKDLRAYVKTGAALPPAPLSVDDYSEVTNWPMDGNNQYGDCTMAAAAHSIQAWNAVVNRTDPVPSEPAVVTEYLKLTHGLDSGLVEANVLKTWRSAGLWGNKIVGYAPVNVHDLNQIKQAVHLFGLAYVGMQVPANAETQFDDGEAWTLAPGWQSQRIVGGHAVPIVGYDETYFYVITWGAVQKMAYDWWQTYGDEAWAILPQEFKEAGGYDNLNLPQLMADLHNV</sequence>
<proteinExistence type="predicted"/>
<name>A0A1B4Q290_BURCE</name>
<evidence type="ECO:0000313" key="1">
    <source>
        <dbReference type="EMBL" id="AOK20290.1"/>
    </source>
</evidence>
<dbReference type="Gene3D" id="3.90.70.10">
    <property type="entry name" value="Cysteine proteinases"/>
    <property type="match status" value="1"/>
</dbReference>
<dbReference type="EMBL" id="CP013444">
    <property type="protein sequence ID" value="AOK20290.1"/>
    <property type="molecule type" value="Genomic_DNA"/>
</dbReference>
<organism evidence="1 2">
    <name type="scientific">Burkholderia cepacia</name>
    <name type="common">Pseudomonas cepacia</name>
    <dbReference type="NCBI Taxonomy" id="292"/>
    <lineage>
        <taxon>Bacteria</taxon>
        <taxon>Pseudomonadati</taxon>
        <taxon>Pseudomonadota</taxon>
        <taxon>Betaproteobacteria</taxon>
        <taxon>Burkholderiales</taxon>
        <taxon>Burkholderiaceae</taxon>
        <taxon>Burkholderia</taxon>
        <taxon>Burkholderia cepacia complex</taxon>
    </lineage>
</organism>
<accession>A0A1B4Q290</accession>
<protein>
    <recommendedName>
        <fullName evidence="3">Peptidase C39-like domain-containing protein</fullName>
    </recommendedName>
</protein>
<dbReference type="SUPFAM" id="SSF54001">
    <property type="entry name" value="Cysteine proteinases"/>
    <property type="match status" value="1"/>
</dbReference>
<evidence type="ECO:0008006" key="3">
    <source>
        <dbReference type="Google" id="ProtNLM"/>
    </source>
</evidence>
<dbReference type="Proteomes" id="UP000094776">
    <property type="component" value="Chromosome 2"/>
</dbReference>
<reference evidence="1 2" key="1">
    <citation type="submission" date="2015-12" db="EMBL/GenBank/DDBJ databases">
        <title>Diversity of Burkholderia near neighbor genomes.</title>
        <authorList>
            <person name="Sahl J."/>
            <person name="Wagner D."/>
            <person name="Keim P."/>
        </authorList>
    </citation>
    <scope>NUCLEOTIDE SEQUENCE [LARGE SCALE GENOMIC DNA]</scope>
    <source>
        <strain evidence="1 2">MSMB1184WGS</strain>
    </source>
</reference>
<evidence type="ECO:0000313" key="2">
    <source>
        <dbReference type="Proteomes" id="UP000094776"/>
    </source>
</evidence>
<dbReference type="AlphaFoldDB" id="A0A1B4Q290"/>
<gene>
    <name evidence="1" type="ORF">WT26_31475</name>
</gene>
<dbReference type="InterPro" id="IPR038765">
    <property type="entry name" value="Papain-like_cys_pep_sf"/>
</dbReference>